<dbReference type="AlphaFoldDB" id="A0A7K0C4F4"/>
<proteinExistence type="predicted"/>
<dbReference type="EC" id="3.5.3.12" evidence="2"/>
<dbReference type="EMBL" id="WEGH01000004">
    <property type="protein sequence ID" value="MQY08337.1"/>
    <property type="molecule type" value="Genomic_DNA"/>
</dbReference>
<dbReference type="PANTHER" id="PTHR31377:SF0">
    <property type="entry name" value="AGMATINE DEIMINASE-RELATED"/>
    <property type="match status" value="1"/>
</dbReference>
<evidence type="ECO:0000313" key="3">
    <source>
        <dbReference type="Proteomes" id="UP000487268"/>
    </source>
</evidence>
<dbReference type="Gene3D" id="3.75.10.10">
    <property type="entry name" value="L-arginine/glycine Amidinotransferase, Chain A"/>
    <property type="match status" value="1"/>
</dbReference>
<name>A0A7K0C4F4_9ACTN</name>
<organism evidence="2 3">
    <name type="scientific">Actinomadura macrotermitis</name>
    <dbReference type="NCBI Taxonomy" id="2585200"/>
    <lineage>
        <taxon>Bacteria</taxon>
        <taxon>Bacillati</taxon>
        <taxon>Actinomycetota</taxon>
        <taxon>Actinomycetes</taxon>
        <taxon>Streptosporangiales</taxon>
        <taxon>Thermomonosporaceae</taxon>
        <taxon>Actinomadura</taxon>
    </lineage>
</organism>
<comment type="caution">
    <text evidence="2">The sequence shown here is derived from an EMBL/GenBank/DDBJ whole genome shotgun (WGS) entry which is preliminary data.</text>
</comment>
<dbReference type="PANTHER" id="PTHR31377">
    <property type="entry name" value="AGMATINE DEIMINASE-RELATED"/>
    <property type="match status" value="1"/>
</dbReference>
<gene>
    <name evidence="2" type="primary">aguA</name>
    <name evidence="2" type="ORF">ACRB68_64440</name>
</gene>
<dbReference type="SUPFAM" id="SSF55909">
    <property type="entry name" value="Pentein"/>
    <property type="match status" value="1"/>
</dbReference>
<dbReference type="InterPro" id="IPR007466">
    <property type="entry name" value="Peptidyl-Arg-deiminase_porph"/>
</dbReference>
<keyword evidence="3" id="KW-1185">Reference proteome</keyword>
<reference evidence="2 3" key="1">
    <citation type="submission" date="2019-10" db="EMBL/GenBank/DDBJ databases">
        <title>Actinomadura rubteroloni sp. nov. and Actinomadura macrotermitis sp. nov., isolated from the gut of fungus growing-termite Macrotermes natalensis.</title>
        <authorList>
            <person name="Benndorf R."/>
            <person name="Martin K."/>
            <person name="Kuefner M."/>
            <person name="De Beer W."/>
            <person name="Kaster A.-K."/>
            <person name="Vollmers J."/>
            <person name="Poulsen M."/>
            <person name="Beemelmanns C."/>
        </authorList>
    </citation>
    <scope>NUCLEOTIDE SEQUENCE [LARGE SCALE GENOMIC DNA]</scope>
    <source>
        <strain evidence="2 3">RB68</strain>
    </source>
</reference>
<dbReference type="GO" id="GO:0004668">
    <property type="term" value="F:protein-arginine deiminase activity"/>
    <property type="evidence" value="ECO:0007669"/>
    <property type="project" value="InterPro"/>
</dbReference>
<sequence length="350" mass="37639">MTTPEPAGWTMPAETGPHERTWMAWPSTGYTLGETAAAAEEARAAWAAVANAVAEHEPLHMLVPPHELAAARRRLAGGIVLHETPLDDAWYRDTGPTFVVGPAGLGAVDWVFNGWGRQEWASWEHDAVAGDVAIEVSGAHRIDSPLVNEGGGIHTDGAGTFLVTESVQLDPLRNPGWTRRQVEDELARTVGARAVIWLRRGLTRDSERFGTKGHVDIVAAFTAPGRVLVHDQRDPAHPDARISREVMETLGAARDARGKPLEITALPAPAVLRDAEGWVDYSYVNHYVLNGAVVACAFDDPADDEARAILADAYPGRAVVTVDARPLFARGGGVHCITQQQPALPARNDA</sequence>
<protein>
    <submittedName>
        <fullName evidence="2">Putative agmatine deiminase</fullName>
        <ecNumber evidence="2">3.5.3.12</ecNumber>
    </submittedName>
</protein>
<evidence type="ECO:0000256" key="1">
    <source>
        <dbReference type="ARBA" id="ARBA00022801"/>
    </source>
</evidence>
<dbReference type="GO" id="GO:0009446">
    <property type="term" value="P:putrescine biosynthetic process"/>
    <property type="evidence" value="ECO:0007669"/>
    <property type="project" value="InterPro"/>
</dbReference>
<dbReference type="RefSeq" id="WP_235960442.1">
    <property type="nucleotide sequence ID" value="NZ_WEGH01000004.1"/>
</dbReference>
<accession>A0A7K0C4F4</accession>
<dbReference type="Pfam" id="PF04371">
    <property type="entry name" value="PAD_porph"/>
    <property type="match status" value="1"/>
</dbReference>
<evidence type="ECO:0000313" key="2">
    <source>
        <dbReference type="EMBL" id="MQY08337.1"/>
    </source>
</evidence>
<dbReference type="GO" id="GO:0047632">
    <property type="term" value="F:agmatine deiminase activity"/>
    <property type="evidence" value="ECO:0007669"/>
    <property type="project" value="UniProtKB-EC"/>
</dbReference>
<keyword evidence="1 2" id="KW-0378">Hydrolase</keyword>
<dbReference type="Proteomes" id="UP000487268">
    <property type="component" value="Unassembled WGS sequence"/>
</dbReference>